<name>A0AAF3EUK5_9BILA</name>
<evidence type="ECO:0000256" key="1">
    <source>
        <dbReference type="ARBA" id="ARBA00004141"/>
    </source>
</evidence>
<evidence type="ECO:0000256" key="6">
    <source>
        <dbReference type="ARBA" id="ARBA00023136"/>
    </source>
</evidence>
<feature type="transmembrane region" description="Helical" evidence="9">
    <location>
        <begin position="40"/>
        <end position="60"/>
    </location>
</feature>
<feature type="transmembrane region" description="Helical" evidence="9">
    <location>
        <begin position="513"/>
        <end position="535"/>
    </location>
</feature>
<feature type="binding site" evidence="7">
    <location>
        <position position="52"/>
    </location>
    <ligand>
        <name>Na(+)</name>
        <dbReference type="ChEBI" id="CHEBI:29101"/>
        <label>1</label>
    </ligand>
</feature>
<dbReference type="AlphaFoldDB" id="A0AAF3EUK5"/>
<keyword evidence="6 9" id="KW-0472">Membrane</keyword>
<dbReference type="GO" id="GO:0005332">
    <property type="term" value="F:gamma-aminobutyric acid:sodium:chloride symporter activity"/>
    <property type="evidence" value="ECO:0007669"/>
    <property type="project" value="TreeGrafter"/>
</dbReference>
<dbReference type="Proteomes" id="UP000887575">
    <property type="component" value="Unassembled WGS sequence"/>
</dbReference>
<protein>
    <submittedName>
        <fullName evidence="11">Transporter</fullName>
    </submittedName>
</protein>
<dbReference type="NCBIfam" id="NF037979">
    <property type="entry name" value="Na_transp"/>
    <property type="match status" value="1"/>
</dbReference>
<dbReference type="GO" id="GO:0005886">
    <property type="term" value="C:plasma membrane"/>
    <property type="evidence" value="ECO:0007669"/>
    <property type="project" value="TreeGrafter"/>
</dbReference>
<evidence type="ECO:0000256" key="3">
    <source>
        <dbReference type="ARBA" id="ARBA00022692"/>
    </source>
</evidence>
<evidence type="ECO:0000256" key="9">
    <source>
        <dbReference type="SAM" id="Phobius"/>
    </source>
</evidence>
<feature type="binding site" evidence="7">
    <location>
        <position position="56"/>
    </location>
    <ligand>
        <name>Na(+)</name>
        <dbReference type="ChEBI" id="CHEBI:29101"/>
        <label>1</label>
    </ligand>
</feature>
<evidence type="ECO:0000256" key="7">
    <source>
        <dbReference type="PIRSR" id="PIRSR600175-1"/>
    </source>
</evidence>
<evidence type="ECO:0000313" key="11">
    <source>
        <dbReference type="WBParaSite" id="MBELARI_LOCUS17862"/>
    </source>
</evidence>
<dbReference type="PANTHER" id="PTHR11616:SF326">
    <property type="entry name" value="SODIUM-DEPENDENT TRANSPORTER SNF-5"/>
    <property type="match status" value="1"/>
</dbReference>
<keyword evidence="4" id="KW-0769">Symport</keyword>
<proteinExistence type="predicted"/>
<dbReference type="WBParaSite" id="MBELARI_LOCUS17862">
    <property type="protein sequence ID" value="MBELARI_LOCUS17862"/>
    <property type="gene ID" value="MBELARI_LOCUS17862"/>
</dbReference>
<keyword evidence="7" id="KW-0915">Sodium</keyword>
<feature type="binding site" evidence="7">
    <location>
        <position position="405"/>
    </location>
    <ligand>
        <name>Na(+)</name>
        <dbReference type="ChEBI" id="CHEBI:29101"/>
        <label>1</label>
    </ligand>
</feature>
<feature type="transmembrane region" description="Helical" evidence="9">
    <location>
        <begin position="560"/>
        <end position="582"/>
    </location>
</feature>
<dbReference type="PROSITE" id="PS50267">
    <property type="entry name" value="NA_NEUROTRAN_SYMP_3"/>
    <property type="match status" value="1"/>
</dbReference>
<evidence type="ECO:0000313" key="10">
    <source>
        <dbReference type="Proteomes" id="UP000887575"/>
    </source>
</evidence>
<dbReference type="Pfam" id="PF00209">
    <property type="entry name" value="SNF"/>
    <property type="match status" value="1"/>
</dbReference>
<evidence type="ECO:0000256" key="5">
    <source>
        <dbReference type="ARBA" id="ARBA00022989"/>
    </source>
</evidence>
<feature type="transmembrane region" description="Helical" evidence="9">
    <location>
        <begin position="462"/>
        <end position="483"/>
    </location>
</feature>
<feature type="region of interest" description="Disordered" evidence="8">
    <location>
        <begin position="1"/>
        <end position="31"/>
    </location>
</feature>
<feature type="transmembrane region" description="Helical" evidence="9">
    <location>
        <begin position="388"/>
        <end position="410"/>
    </location>
</feature>
<dbReference type="GO" id="GO:0043005">
    <property type="term" value="C:neuron projection"/>
    <property type="evidence" value="ECO:0007669"/>
    <property type="project" value="TreeGrafter"/>
</dbReference>
<keyword evidence="5 9" id="KW-1133">Transmembrane helix</keyword>
<dbReference type="PRINTS" id="PR00176">
    <property type="entry name" value="NANEUSMPORT"/>
</dbReference>
<feature type="transmembrane region" description="Helical" evidence="9">
    <location>
        <begin position="431"/>
        <end position="456"/>
    </location>
</feature>
<keyword evidence="2" id="KW-0813">Transport</keyword>
<feature type="transmembrane region" description="Helical" evidence="9">
    <location>
        <begin position="248"/>
        <end position="270"/>
    </location>
</feature>
<evidence type="ECO:0000256" key="8">
    <source>
        <dbReference type="SAM" id="MobiDB-lite"/>
    </source>
</evidence>
<keyword evidence="3 9" id="KW-0812">Transmembrane</keyword>
<dbReference type="InterPro" id="IPR000175">
    <property type="entry name" value="Na/ntran_symport"/>
</dbReference>
<comment type="subcellular location">
    <subcellularLocation>
        <location evidence="1">Membrane</location>
        <topology evidence="1">Multi-pass membrane protein</topology>
    </subcellularLocation>
</comment>
<dbReference type="PANTHER" id="PTHR11616">
    <property type="entry name" value="SODIUM/CHLORIDE DEPENDENT TRANSPORTER"/>
    <property type="match status" value="1"/>
</dbReference>
<feature type="compositionally biased region" description="Basic and acidic residues" evidence="8">
    <location>
        <begin position="1"/>
        <end position="10"/>
    </location>
</feature>
<dbReference type="SUPFAM" id="SSF161070">
    <property type="entry name" value="SNF-like"/>
    <property type="match status" value="1"/>
</dbReference>
<dbReference type="GO" id="GO:0046872">
    <property type="term" value="F:metal ion binding"/>
    <property type="evidence" value="ECO:0007669"/>
    <property type="project" value="UniProtKB-KW"/>
</dbReference>
<organism evidence="10 11">
    <name type="scientific">Mesorhabditis belari</name>
    <dbReference type="NCBI Taxonomy" id="2138241"/>
    <lineage>
        <taxon>Eukaryota</taxon>
        <taxon>Metazoa</taxon>
        <taxon>Ecdysozoa</taxon>
        <taxon>Nematoda</taxon>
        <taxon>Chromadorea</taxon>
        <taxon>Rhabditida</taxon>
        <taxon>Rhabditina</taxon>
        <taxon>Rhabditomorpha</taxon>
        <taxon>Rhabditoidea</taxon>
        <taxon>Rhabditidae</taxon>
        <taxon>Mesorhabditinae</taxon>
        <taxon>Mesorhabditis</taxon>
    </lineage>
</organism>
<feature type="binding site" evidence="7">
    <location>
        <position position="304"/>
    </location>
    <ligand>
        <name>Na(+)</name>
        <dbReference type="ChEBI" id="CHEBI:29101"/>
        <label>1</label>
    </ligand>
</feature>
<feature type="transmembrane region" description="Helical" evidence="9">
    <location>
        <begin position="72"/>
        <end position="94"/>
    </location>
</feature>
<feature type="transmembrane region" description="Helical" evidence="9">
    <location>
        <begin position="221"/>
        <end position="242"/>
    </location>
</feature>
<reference evidence="11" key="1">
    <citation type="submission" date="2024-02" db="UniProtKB">
        <authorList>
            <consortium name="WormBaseParasite"/>
        </authorList>
    </citation>
    <scope>IDENTIFICATION</scope>
</reference>
<evidence type="ECO:0000256" key="2">
    <source>
        <dbReference type="ARBA" id="ARBA00022448"/>
    </source>
</evidence>
<keyword evidence="7" id="KW-0479">Metal-binding</keyword>
<dbReference type="InterPro" id="IPR037272">
    <property type="entry name" value="SNS_sf"/>
</dbReference>
<evidence type="ECO:0000256" key="4">
    <source>
        <dbReference type="ARBA" id="ARBA00022847"/>
    </source>
</evidence>
<accession>A0AAF3EUK5</accession>
<feature type="transmembrane region" description="Helical" evidence="9">
    <location>
        <begin position="325"/>
        <end position="354"/>
    </location>
</feature>
<sequence>MSMSMKDRYSKKSHRVHPTETQDCENDEEKAESRERFSSSAAFILTCIGFAVGLGNIWRFPKLAYENGGGAFLIPYLCCSIVFGLPMLYFEFALGQFVQKGTSKLYYTYAPAFQGIGFTMAGLSTQLTIYYFVIVGWVVMYLIEIVTGGWENIVNCESKRFVSHGTNYICSLGALQNTICDSNSTDCITNITNLIVPAELYFDQYIIKRSPDFSGEITMNWPLFVIMQALWILCGVILWKGVEFMGKISYITTVVPYVIVGILFVQGLTLEGAGKGLKAYFSPDFGKLAEYQTWKSALIQMCFSLSIGFGGMPSMASFNPRKHNCFLDACFVVFADAFMSVFGGVAVFSILGYLSVKTNQPVEKVVREGTTLAFVAYPQAIAEMWLPWLWMFLFFLMLALLGMSSVVVNLQSTITCLCDFSPFLAKRRQTLNWAFCFFMFICTIVMCTGHGVYWFTMFDASVGGFALVLLILAEVFLVCYVYGIHHFKRDLEEILGKREKNSILQKIVGPTGLYFLCNWMYAAPGLLVLILYAVVEHRVTQKMKYGEAPNDVIFPMWTEVFGWFLSFSVLLFIPAFFVINFVKSRQRNEPISALFTVHPKHPAALRIAEENKRIAAKLTPFERVRCRLQMLFD</sequence>
<keyword evidence="10" id="KW-1185">Reference proteome</keyword>
<feature type="binding site" evidence="7">
    <location>
        <position position="49"/>
    </location>
    <ligand>
        <name>Na(+)</name>
        <dbReference type="ChEBI" id="CHEBI:29101"/>
        <label>2</label>
    </ligand>
</feature>
<feature type="binding site" evidence="7">
    <location>
        <position position="401"/>
    </location>
    <ligand>
        <name>Na(+)</name>
        <dbReference type="ChEBI" id="CHEBI:29101"/>
        <label>1</label>
    </ligand>
</feature>
<feature type="binding site" evidence="7">
    <location>
        <position position="51"/>
    </location>
    <ligand>
        <name>Na(+)</name>
        <dbReference type="ChEBI" id="CHEBI:29101"/>
        <label>1</label>
    </ligand>
</feature>